<dbReference type="Proteomes" id="UP001060260">
    <property type="component" value="Chromosome"/>
</dbReference>
<dbReference type="RefSeq" id="WP_055170247.1">
    <property type="nucleotide sequence ID" value="NZ_CZAI01000002.1"/>
</dbReference>
<evidence type="ECO:0000313" key="2">
    <source>
        <dbReference type="EMBL" id="CUO78085.1"/>
    </source>
</evidence>
<evidence type="ECO:0000313" key="4">
    <source>
        <dbReference type="Proteomes" id="UP000095657"/>
    </source>
</evidence>
<dbReference type="InterPro" id="IPR023875">
    <property type="entry name" value="DNA_repair_put"/>
</dbReference>
<evidence type="ECO:0000259" key="1">
    <source>
        <dbReference type="Pfam" id="PF13566"/>
    </source>
</evidence>
<organism evidence="2 4">
    <name type="scientific">Bacteroides caccae</name>
    <dbReference type="NCBI Taxonomy" id="47678"/>
    <lineage>
        <taxon>Bacteria</taxon>
        <taxon>Pseudomonadati</taxon>
        <taxon>Bacteroidota</taxon>
        <taxon>Bacteroidia</taxon>
        <taxon>Bacteroidales</taxon>
        <taxon>Bacteroidaceae</taxon>
        <taxon>Bacteroides</taxon>
    </lineage>
</organism>
<feature type="domain" description="DUF4130" evidence="1">
    <location>
        <begin position="84"/>
        <end position="254"/>
    </location>
</feature>
<protein>
    <submittedName>
        <fullName evidence="2">Probable DNA metabolism protein</fullName>
    </submittedName>
    <submittedName>
        <fullName evidence="3">TIGR03915 family putative DNA repair protein</fullName>
    </submittedName>
</protein>
<gene>
    <name evidence="2" type="ORF">ERS852494_00705</name>
    <name evidence="3" type="ORF">NXW23_09135</name>
</gene>
<name>A0A174HZ31_9BACE</name>
<dbReference type="EMBL" id="CZAI01000002">
    <property type="protein sequence ID" value="CUO78085.1"/>
    <property type="molecule type" value="Genomic_DNA"/>
</dbReference>
<sequence>MNVYLYDKTFDGLLTAVFDAYFRKTFPDALLSEGDALPLFCDDLHTVVTDEEKAARVWRGLQKKVSSSALGCLTQSWLSELPEVGILIFRYIRKAIDAPRSIETNFADPDVLRLAQIWKKVDGERVHIMQFVRFQKAADGTFFAAFEPQYNALPLTVQHFKDRFANQKWIIYDMKRRYGFYYDLQEVTLIAFDDDSREAHLITGMLDESLMDKDEKLFQQLWKTYFKAICIKERMNPRKHKQDMPVRYWKYLTEKQKVVPLQIKTDF</sequence>
<reference evidence="3" key="2">
    <citation type="submission" date="2022-08" db="EMBL/GenBank/DDBJ databases">
        <title>Genome Sequencing of Bacteroides fragilis Group Isolates with Nanopore Technology.</title>
        <authorList>
            <person name="Tisza M.J."/>
            <person name="Smith D."/>
            <person name="Dekker J.P."/>
        </authorList>
    </citation>
    <scope>NUCLEOTIDE SEQUENCE</scope>
    <source>
        <strain evidence="3">BFG-474</strain>
    </source>
</reference>
<proteinExistence type="predicted"/>
<dbReference type="Pfam" id="PF13566">
    <property type="entry name" value="DUF4130"/>
    <property type="match status" value="1"/>
</dbReference>
<evidence type="ECO:0000313" key="3">
    <source>
        <dbReference type="EMBL" id="UVQ98450.1"/>
    </source>
</evidence>
<reference evidence="2 4" key="1">
    <citation type="submission" date="2015-09" db="EMBL/GenBank/DDBJ databases">
        <authorList>
            <consortium name="Pathogen Informatics"/>
        </authorList>
    </citation>
    <scope>NUCLEOTIDE SEQUENCE [LARGE SCALE GENOMIC DNA]</scope>
    <source>
        <strain evidence="2 4">2789STDY5834880</strain>
    </source>
</reference>
<accession>A0A174HZ31</accession>
<dbReference type="NCBIfam" id="TIGR03915">
    <property type="entry name" value="SAM_7_link_chp"/>
    <property type="match status" value="1"/>
</dbReference>
<dbReference type="EMBL" id="CP103166">
    <property type="protein sequence ID" value="UVQ98450.1"/>
    <property type="molecule type" value="Genomic_DNA"/>
</dbReference>
<dbReference type="Proteomes" id="UP000095657">
    <property type="component" value="Unassembled WGS sequence"/>
</dbReference>
<dbReference type="InterPro" id="IPR025404">
    <property type="entry name" value="DUF4130"/>
</dbReference>
<dbReference type="STRING" id="47678.ERS852494_00705"/>
<dbReference type="AlphaFoldDB" id="A0A174HZ31"/>